<keyword evidence="4" id="KW-1185">Reference proteome</keyword>
<protein>
    <submittedName>
        <fullName evidence="3">Stage II sporulation protein D</fullName>
    </submittedName>
</protein>
<sequence length="520" mass="59010">MKKKFLLLILITSLFIIPSSYATSSEDIILRVGLKALYERVPMIQINNTTLVVGYMVEDQWRKEVLLNSASGFKFTPANRSYLISIEFFNNYEAAKEVVRHLGLEGIKAYPGSISLGMWKIFVENDNETVMDQVNNRFGLTYHQIEDNELRVVMEADEYGVIFDNGFIHPVFETIDTINGIRVFDLGERKYRGRIEIGRYKSTEITAINIVTLEEYLYGVLPGEMSPNWPMEALKAQAVAARTYARYYRDVAPKYRFEPYDVCDTTNSQVYKGFSVEHERSNLAIDSTKGVMVYYGNNLIPTYFFSTSGGHTENSEDVWSAAVPYLKGVPDIYETDPSRRPWVTVLTPESIKDSLNRRNVNIGDILDVNVVGYTDAGRVTSLRIIGTGGEYVVNNETTRIWFGLYSRKFKLIKEDSQLQQVFNVINRTNTTVQPVDDLYMINGDGVTKKVMDAKDQFIVLSANNINNYPTIKGVKDQYIVVGQGFGHGVGMSQSGAKGMAQNGYTYDQIIEYYYTGVKVR</sequence>
<feature type="signal peptide" evidence="1">
    <location>
        <begin position="1"/>
        <end position="22"/>
    </location>
</feature>
<comment type="caution">
    <text evidence="3">The sequence shown here is derived from an EMBL/GenBank/DDBJ whole genome shotgun (WGS) entry which is preliminary data.</text>
</comment>
<dbReference type="EMBL" id="SMAL01000003">
    <property type="protein sequence ID" value="TCT15351.1"/>
    <property type="molecule type" value="Genomic_DNA"/>
</dbReference>
<dbReference type="GO" id="GO:0030288">
    <property type="term" value="C:outer membrane-bounded periplasmic space"/>
    <property type="evidence" value="ECO:0007669"/>
    <property type="project" value="TreeGrafter"/>
</dbReference>
<name>A0A4R3MQA5_9FIRM</name>
<feature type="domain" description="Sporulation stage II protein D amidase enhancer LytB N-terminal" evidence="2">
    <location>
        <begin position="202"/>
        <end position="295"/>
    </location>
</feature>
<organism evidence="3 4">
    <name type="scientific">Natranaerovirga pectinivora</name>
    <dbReference type="NCBI Taxonomy" id="682400"/>
    <lineage>
        <taxon>Bacteria</taxon>
        <taxon>Bacillati</taxon>
        <taxon>Bacillota</taxon>
        <taxon>Clostridia</taxon>
        <taxon>Lachnospirales</taxon>
        <taxon>Natranaerovirgaceae</taxon>
        <taxon>Natranaerovirga</taxon>
    </lineage>
</organism>
<dbReference type="RefSeq" id="WP_132250970.1">
    <property type="nucleotide sequence ID" value="NZ_SMAL01000003.1"/>
</dbReference>
<dbReference type="InterPro" id="IPR051922">
    <property type="entry name" value="Bact_Sporulation_Assoc"/>
</dbReference>
<dbReference type="InterPro" id="IPR013486">
    <property type="entry name" value="SpoIID/LytB"/>
</dbReference>
<dbReference type="PANTHER" id="PTHR30032">
    <property type="entry name" value="N-ACETYLMURAMOYL-L-ALANINE AMIDASE-RELATED"/>
    <property type="match status" value="1"/>
</dbReference>
<dbReference type="PANTHER" id="PTHR30032:SF4">
    <property type="entry name" value="AMIDASE ENHANCER"/>
    <property type="match status" value="1"/>
</dbReference>
<dbReference type="Proteomes" id="UP000294902">
    <property type="component" value="Unassembled WGS sequence"/>
</dbReference>
<reference evidence="3 4" key="1">
    <citation type="submission" date="2019-03" db="EMBL/GenBank/DDBJ databases">
        <title>Genomic Encyclopedia of Type Strains, Phase IV (KMG-IV): sequencing the most valuable type-strain genomes for metagenomic binning, comparative biology and taxonomic classification.</title>
        <authorList>
            <person name="Goeker M."/>
        </authorList>
    </citation>
    <scope>NUCLEOTIDE SEQUENCE [LARGE SCALE GENOMIC DNA]</scope>
    <source>
        <strain evidence="3 4">DSM 24629</strain>
    </source>
</reference>
<feature type="chain" id="PRO_5038379481" evidence="1">
    <location>
        <begin position="23"/>
        <end position="520"/>
    </location>
</feature>
<evidence type="ECO:0000313" key="4">
    <source>
        <dbReference type="Proteomes" id="UP000294902"/>
    </source>
</evidence>
<gene>
    <name evidence="3" type="ORF">EDC18_10356</name>
</gene>
<dbReference type="InterPro" id="IPR013693">
    <property type="entry name" value="SpoIID/LytB_N"/>
</dbReference>
<accession>A0A4R3MQA5</accession>
<keyword evidence="1" id="KW-0732">Signal</keyword>
<dbReference type="OrthoDB" id="9794671at2"/>
<evidence type="ECO:0000259" key="2">
    <source>
        <dbReference type="Pfam" id="PF08486"/>
    </source>
</evidence>
<evidence type="ECO:0000256" key="1">
    <source>
        <dbReference type="SAM" id="SignalP"/>
    </source>
</evidence>
<dbReference type="NCBIfam" id="TIGR02669">
    <property type="entry name" value="SpoIID_LytB"/>
    <property type="match status" value="1"/>
</dbReference>
<dbReference type="GO" id="GO:0030435">
    <property type="term" value="P:sporulation resulting in formation of a cellular spore"/>
    <property type="evidence" value="ECO:0007669"/>
    <property type="project" value="InterPro"/>
</dbReference>
<dbReference type="Pfam" id="PF08486">
    <property type="entry name" value="SpoIID"/>
    <property type="match status" value="1"/>
</dbReference>
<dbReference type="AlphaFoldDB" id="A0A4R3MQA5"/>
<proteinExistence type="predicted"/>
<evidence type="ECO:0000313" key="3">
    <source>
        <dbReference type="EMBL" id="TCT15351.1"/>
    </source>
</evidence>